<dbReference type="PANTHER" id="PTHR30137">
    <property type="entry name" value="LUCIFERASE-LIKE MONOOXYGENASE"/>
    <property type="match status" value="1"/>
</dbReference>
<sequence>MLETPEDMPRGGAGLQLGLDTFGDVTVGSDGKLLPHAQVIRDLVDQAVLADGLGIDFFGIGEHHRADFSVSSPETVLAGIATRTSYIRLGSSVTVLSSDDPIRVFQRFSTVDALSNGRAEVILGRGSFTESFPLFGFDLRQYEALFEEKLDLFAELISKKSVTWQGRLRPPLQGQQVFPPIEKGGLATWIGVGGSPESVVRAARYDLPMMLAIIGGPPLRFRPFVDLYRDAFERLGRPVRPVGVHSPGYIAESDAEAAEEFFPAYKQMRDRIGGERGWAPLTREEFEREVAGGSLYLGSPETVARKIATTVKGLGLSRFQLKISAGPLAHDRMMRCIALYGGKVVPMVRELVGEAEA</sequence>
<comment type="caution">
    <text evidence="4">The sequence shown here is derived from an EMBL/GenBank/DDBJ whole genome shotgun (WGS) entry which is preliminary data.</text>
</comment>
<dbReference type="InterPro" id="IPR036661">
    <property type="entry name" value="Luciferase-like_sf"/>
</dbReference>
<keyword evidence="2" id="KW-0503">Monooxygenase</keyword>
<keyword evidence="1 4" id="KW-0560">Oxidoreductase</keyword>
<evidence type="ECO:0000313" key="5">
    <source>
        <dbReference type="Proteomes" id="UP001254257"/>
    </source>
</evidence>
<evidence type="ECO:0000256" key="2">
    <source>
        <dbReference type="ARBA" id="ARBA00023033"/>
    </source>
</evidence>
<dbReference type="NCBIfam" id="TIGR03858">
    <property type="entry name" value="LLM_2I7G"/>
    <property type="match status" value="1"/>
</dbReference>
<dbReference type="EMBL" id="JAWDID010000003">
    <property type="protein sequence ID" value="MDU0338968.1"/>
    <property type="molecule type" value="Genomic_DNA"/>
</dbReference>
<gene>
    <name evidence="4" type="ORF">RKE40_03715</name>
</gene>
<name>A0ABU3S2E1_9HYPH</name>
<dbReference type="SUPFAM" id="SSF51679">
    <property type="entry name" value="Bacterial luciferase-like"/>
    <property type="match status" value="1"/>
</dbReference>
<dbReference type="InterPro" id="IPR050766">
    <property type="entry name" value="Bact_Lucif_Oxidored"/>
</dbReference>
<protein>
    <submittedName>
        <fullName evidence="4">LLM class flavin-dependent oxidoreductase</fullName>
        <ecNumber evidence="4">1.-.-.-</ecNumber>
    </submittedName>
</protein>
<evidence type="ECO:0000313" key="4">
    <source>
        <dbReference type="EMBL" id="MDU0338968.1"/>
    </source>
</evidence>
<evidence type="ECO:0000256" key="1">
    <source>
        <dbReference type="ARBA" id="ARBA00023002"/>
    </source>
</evidence>
<evidence type="ECO:0000259" key="3">
    <source>
        <dbReference type="Pfam" id="PF00296"/>
    </source>
</evidence>
<dbReference type="EC" id="1.-.-.-" evidence="4"/>
<dbReference type="Proteomes" id="UP001254257">
    <property type="component" value="Unassembled WGS sequence"/>
</dbReference>
<dbReference type="GO" id="GO:0016491">
    <property type="term" value="F:oxidoreductase activity"/>
    <property type="evidence" value="ECO:0007669"/>
    <property type="project" value="UniProtKB-KW"/>
</dbReference>
<dbReference type="InterPro" id="IPR022290">
    <property type="entry name" value="LLM_Atu2307-like"/>
</dbReference>
<organism evidence="4 5">
    <name type="scientific">Bosea rubneri</name>
    <dbReference type="NCBI Taxonomy" id="3075434"/>
    <lineage>
        <taxon>Bacteria</taxon>
        <taxon>Pseudomonadati</taxon>
        <taxon>Pseudomonadota</taxon>
        <taxon>Alphaproteobacteria</taxon>
        <taxon>Hyphomicrobiales</taxon>
        <taxon>Boseaceae</taxon>
        <taxon>Bosea</taxon>
    </lineage>
</organism>
<accession>A0ABU3S2E1</accession>
<dbReference type="Pfam" id="PF00296">
    <property type="entry name" value="Bac_luciferase"/>
    <property type="match status" value="1"/>
</dbReference>
<keyword evidence="5" id="KW-1185">Reference proteome</keyword>
<dbReference type="RefSeq" id="WP_316016887.1">
    <property type="nucleotide sequence ID" value="NZ_JAWDID010000003.1"/>
</dbReference>
<dbReference type="InterPro" id="IPR011251">
    <property type="entry name" value="Luciferase-like_dom"/>
</dbReference>
<proteinExistence type="predicted"/>
<reference evidence="4 5" key="1">
    <citation type="submission" date="2023-09" db="EMBL/GenBank/DDBJ databases">
        <title>Whole genome shotgun sequencing (WGS) of Bosea sp. ZW T0_25, isolated from stored onions (Allium cepa).</title>
        <authorList>
            <person name="Stoll D.A."/>
            <person name="Huch M."/>
        </authorList>
    </citation>
    <scope>NUCLEOTIDE SEQUENCE [LARGE SCALE GENOMIC DNA]</scope>
    <source>
        <strain evidence="4 5">ZW T0_25</strain>
    </source>
</reference>
<dbReference type="Gene3D" id="3.20.20.30">
    <property type="entry name" value="Luciferase-like domain"/>
    <property type="match status" value="1"/>
</dbReference>
<dbReference type="PANTHER" id="PTHR30137:SF8">
    <property type="entry name" value="BLR5498 PROTEIN"/>
    <property type="match status" value="1"/>
</dbReference>
<feature type="domain" description="Luciferase-like" evidence="3">
    <location>
        <begin position="36"/>
        <end position="316"/>
    </location>
</feature>